<dbReference type="HOGENOM" id="CLU_150003_3_2_7"/>
<organism evidence="2 3">
    <name type="scientific">Sulfuricurvum kujiense (strain ATCC BAA-921 / DSM 16994 / JCM 11577 / YK-1)</name>
    <dbReference type="NCBI Taxonomy" id="709032"/>
    <lineage>
        <taxon>Bacteria</taxon>
        <taxon>Pseudomonadati</taxon>
        <taxon>Campylobacterota</taxon>
        <taxon>Epsilonproteobacteria</taxon>
        <taxon>Campylobacterales</taxon>
        <taxon>Sulfurimonadaceae</taxon>
        <taxon>Sulfuricurvum</taxon>
    </lineage>
</organism>
<dbReference type="eggNOG" id="COG4634">
    <property type="taxonomic scope" value="Bacteria"/>
</dbReference>
<dbReference type="OrthoDB" id="334367at2"/>
<dbReference type="KEGG" id="sku:Sulku_0924"/>
<dbReference type="STRING" id="709032.Sulku_0924"/>
<sequence>MKLLFDQNISYRLVAKVSDIFPESAHVAALKLDKASDYEVWEYAKTNGFVIVTKDSDFNDLTTYHGFPPHIIWLRAGNSSVEKNAELLLGYAERIKTMILSNETGIVEVIG</sequence>
<proteinExistence type="predicted"/>
<feature type="domain" description="DUF5615" evidence="1">
    <location>
        <begin position="1"/>
        <end position="108"/>
    </location>
</feature>
<dbReference type="EMBL" id="CP002355">
    <property type="protein sequence ID" value="ADR33588.1"/>
    <property type="molecule type" value="Genomic_DNA"/>
</dbReference>
<name>E4U2D8_SULKY</name>
<evidence type="ECO:0000313" key="3">
    <source>
        <dbReference type="Proteomes" id="UP000008721"/>
    </source>
</evidence>
<gene>
    <name evidence="2" type="ordered locus">Sulku_0924</name>
</gene>
<dbReference type="AlphaFoldDB" id="E4U2D8"/>
<evidence type="ECO:0000259" key="1">
    <source>
        <dbReference type="Pfam" id="PF18480"/>
    </source>
</evidence>
<dbReference type="Pfam" id="PF18480">
    <property type="entry name" value="DUF5615"/>
    <property type="match status" value="1"/>
</dbReference>
<keyword evidence="3" id="KW-1185">Reference proteome</keyword>
<reference evidence="2 3" key="1">
    <citation type="journal article" date="2012" name="Stand. Genomic Sci.">
        <title>Complete genome sequence of the sulfur compounds oxidizing chemolithoautotroph Sulfuricurvum kujiense type strain (YK-1(T)).</title>
        <authorList>
            <person name="Han C."/>
            <person name="Kotsyurbenko O."/>
            <person name="Chertkov O."/>
            <person name="Held B."/>
            <person name="Lapidus A."/>
            <person name="Nolan M."/>
            <person name="Lucas S."/>
            <person name="Hammon N."/>
            <person name="Deshpande S."/>
            <person name="Cheng J.F."/>
            <person name="Tapia R."/>
            <person name="Goodwin L.A."/>
            <person name="Pitluck S."/>
            <person name="Liolios K."/>
            <person name="Pagani I."/>
            <person name="Ivanova N."/>
            <person name="Mavromatis K."/>
            <person name="Mikhailova N."/>
            <person name="Pati A."/>
            <person name="Chen A."/>
            <person name="Palaniappan K."/>
            <person name="Land M."/>
            <person name="Hauser L."/>
            <person name="Chang Y.J."/>
            <person name="Jeffries C.D."/>
            <person name="Brambilla E.M."/>
            <person name="Rohde M."/>
            <person name="Spring S."/>
            <person name="Sikorski J."/>
            <person name="Goker M."/>
            <person name="Woyke T."/>
            <person name="Bristow J."/>
            <person name="Eisen J.A."/>
            <person name="Markowitz V."/>
            <person name="Hugenholtz P."/>
            <person name="Kyrpides N.C."/>
            <person name="Klenk H.P."/>
            <person name="Detter J.C."/>
        </authorList>
    </citation>
    <scope>NUCLEOTIDE SEQUENCE [LARGE SCALE GENOMIC DNA]</scope>
    <source>
        <strain evidence="3">ATCC BAA-921 / DSM 16994 / JCM 11577 / YK-1</strain>
    </source>
</reference>
<dbReference type="Proteomes" id="UP000008721">
    <property type="component" value="Chromosome"/>
</dbReference>
<dbReference type="InterPro" id="IPR041049">
    <property type="entry name" value="DUF5615"/>
</dbReference>
<accession>E4U2D8</accession>
<protein>
    <recommendedName>
        <fullName evidence="1">DUF5615 domain-containing protein</fullName>
    </recommendedName>
</protein>
<evidence type="ECO:0000313" key="2">
    <source>
        <dbReference type="EMBL" id="ADR33588.1"/>
    </source>
</evidence>
<dbReference type="RefSeq" id="WP_013459785.1">
    <property type="nucleotide sequence ID" value="NC_014762.1"/>
</dbReference>